<evidence type="ECO:0000256" key="8">
    <source>
        <dbReference type="ARBA" id="ARBA00022729"/>
    </source>
</evidence>
<dbReference type="InterPro" id="IPR006963">
    <property type="entry name" value="Mopterin_OxRdtase_4Fe-4S_dom"/>
</dbReference>
<proteinExistence type="inferred from homology"/>
<evidence type="ECO:0000256" key="11">
    <source>
        <dbReference type="ARBA" id="ARBA00023014"/>
    </source>
</evidence>
<evidence type="ECO:0000256" key="7">
    <source>
        <dbReference type="ARBA" id="ARBA00022723"/>
    </source>
</evidence>
<organism evidence="13 14">
    <name type="scientific">Sedimenticola thiotaurini</name>
    <dbReference type="NCBI Taxonomy" id="1543721"/>
    <lineage>
        <taxon>Bacteria</taxon>
        <taxon>Pseudomonadati</taxon>
        <taxon>Pseudomonadota</taxon>
        <taxon>Gammaproteobacteria</taxon>
        <taxon>Chromatiales</taxon>
        <taxon>Sedimenticolaceae</taxon>
        <taxon>Sedimenticola</taxon>
    </lineage>
</organism>
<protein>
    <submittedName>
        <fullName evidence="13">Molybdopterin oxidoreductase</fullName>
    </submittedName>
</protein>
<evidence type="ECO:0000256" key="1">
    <source>
        <dbReference type="ARBA" id="ARBA00001942"/>
    </source>
</evidence>
<comment type="cofactor">
    <cofactor evidence="2">
        <name>[4Fe-4S] cluster</name>
        <dbReference type="ChEBI" id="CHEBI:49883"/>
    </cofactor>
</comment>
<evidence type="ECO:0000313" key="14">
    <source>
        <dbReference type="Proteomes" id="UP000034410"/>
    </source>
</evidence>
<dbReference type="Gene3D" id="3.40.50.12440">
    <property type="match status" value="5"/>
</dbReference>
<dbReference type="InterPro" id="IPR009010">
    <property type="entry name" value="Asp_de-COase-like_dom_sf"/>
</dbReference>
<keyword evidence="5" id="KW-0004">4Fe-4S</keyword>
<dbReference type="GO" id="GO:0030313">
    <property type="term" value="C:cell envelope"/>
    <property type="evidence" value="ECO:0007669"/>
    <property type="project" value="UniProtKB-SubCell"/>
</dbReference>
<keyword evidence="6" id="KW-0500">Molybdenum</keyword>
<evidence type="ECO:0000256" key="9">
    <source>
        <dbReference type="ARBA" id="ARBA00023002"/>
    </source>
</evidence>
<evidence type="ECO:0000256" key="3">
    <source>
        <dbReference type="ARBA" id="ARBA00004196"/>
    </source>
</evidence>
<keyword evidence="11" id="KW-0411">Iron-sulfur</keyword>
<dbReference type="GO" id="GO:0046872">
    <property type="term" value="F:metal ion binding"/>
    <property type="evidence" value="ECO:0007669"/>
    <property type="project" value="UniProtKB-KW"/>
</dbReference>
<comment type="subcellular location">
    <subcellularLocation>
        <location evidence="3">Cell envelope</location>
    </subcellularLocation>
</comment>
<name>A0A0F7JXH0_9GAMM</name>
<keyword evidence="7" id="KW-0479">Metal-binding</keyword>
<keyword evidence="10" id="KW-0408">Iron</keyword>
<dbReference type="GO" id="GO:1990204">
    <property type="term" value="C:oxidoreductase complex"/>
    <property type="evidence" value="ECO:0007669"/>
    <property type="project" value="UniProtKB-ARBA"/>
</dbReference>
<dbReference type="SUPFAM" id="SSF50692">
    <property type="entry name" value="ADC-like"/>
    <property type="match status" value="1"/>
</dbReference>
<dbReference type="PATRIC" id="fig|1543721.4.peg.1742"/>
<evidence type="ECO:0000256" key="6">
    <source>
        <dbReference type="ARBA" id="ARBA00022505"/>
    </source>
</evidence>
<dbReference type="InterPro" id="IPR006656">
    <property type="entry name" value="Mopterin_OxRdtase"/>
</dbReference>
<evidence type="ECO:0000256" key="10">
    <source>
        <dbReference type="ARBA" id="ARBA00023004"/>
    </source>
</evidence>
<reference evidence="13 14" key="1">
    <citation type="journal article" date="2015" name="Genome Announc.">
        <title>Complete Genome Sequence of Sedimenticola thiotaurini Strain SIP-G1, a Polyphosphate- and Polyhydroxyalkanoate-Accumulating Sulfur-Oxidizing Gammaproteobacterium Isolated from Salt Marsh Sediments.</title>
        <authorList>
            <person name="Flood B.E."/>
            <person name="Jones D.S."/>
            <person name="Bailey J.V."/>
        </authorList>
    </citation>
    <scope>NUCLEOTIDE SEQUENCE [LARGE SCALE GENOMIC DNA]</scope>
    <source>
        <strain evidence="13 14">SIP-G1</strain>
    </source>
</reference>
<dbReference type="GO" id="GO:0045333">
    <property type="term" value="P:cellular respiration"/>
    <property type="evidence" value="ECO:0007669"/>
    <property type="project" value="UniProtKB-ARBA"/>
</dbReference>
<keyword evidence="14" id="KW-1185">Reference proteome</keyword>
<gene>
    <name evidence="13" type="ORF">AAY24_08420</name>
</gene>
<dbReference type="CDD" id="cd02750">
    <property type="entry name" value="MopB_Nitrate-R-NarG-like"/>
    <property type="match status" value="1"/>
</dbReference>
<evidence type="ECO:0000313" key="13">
    <source>
        <dbReference type="EMBL" id="AKH20372.1"/>
    </source>
</evidence>
<dbReference type="Pfam" id="PF01568">
    <property type="entry name" value="Molydop_binding"/>
    <property type="match status" value="1"/>
</dbReference>
<dbReference type="GO" id="GO:0016020">
    <property type="term" value="C:membrane"/>
    <property type="evidence" value="ECO:0007669"/>
    <property type="project" value="TreeGrafter"/>
</dbReference>
<dbReference type="PROSITE" id="PS51669">
    <property type="entry name" value="4FE4S_MOW_BIS_MGD"/>
    <property type="match status" value="1"/>
</dbReference>
<dbReference type="GO" id="GO:0051539">
    <property type="term" value="F:4 iron, 4 sulfur cluster binding"/>
    <property type="evidence" value="ECO:0007669"/>
    <property type="project" value="UniProtKB-KW"/>
</dbReference>
<evidence type="ECO:0000256" key="4">
    <source>
        <dbReference type="ARBA" id="ARBA00010312"/>
    </source>
</evidence>
<dbReference type="SUPFAM" id="SSF53706">
    <property type="entry name" value="Formate dehydrogenase/DMSO reductase, domains 1-3"/>
    <property type="match status" value="1"/>
</dbReference>
<dbReference type="GO" id="GO:0043546">
    <property type="term" value="F:molybdopterin cofactor binding"/>
    <property type="evidence" value="ECO:0007669"/>
    <property type="project" value="InterPro"/>
</dbReference>
<dbReference type="KEGG" id="seds:AAY24_08420"/>
<dbReference type="Proteomes" id="UP000034410">
    <property type="component" value="Chromosome"/>
</dbReference>
<dbReference type="InterPro" id="IPR017840">
    <property type="entry name" value="DMSO_Rdtase_II_Mopterin_su"/>
</dbReference>
<dbReference type="InterPro" id="IPR050123">
    <property type="entry name" value="Prok_molybdopt-oxidoreductase"/>
</dbReference>
<dbReference type="AlphaFoldDB" id="A0A0F7JXH0"/>
<evidence type="ECO:0000256" key="2">
    <source>
        <dbReference type="ARBA" id="ARBA00001966"/>
    </source>
</evidence>
<comment type="similarity">
    <text evidence="4">Belongs to the prokaryotic molybdopterin-containing oxidoreductase family.</text>
</comment>
<feature type="domain" description="4Fe-4S Mo/W bis-MGD-type" evidence="12">
    <location>
        <begin position="79"/>
        <end position="142"/>
    </location>
</feature>
<evidence type="ECO:0000256" key="5">
    <source>
        <dbReference type="ARBA" id="ARBA00022485"/>
    </source>
</evidence>
<dbReference type="NCBIfam" id="TIGR03479">
    <property type="entry name" value="DMSO_red_II_alp"/>
    <property type="match status" value="1"/>
</dbReference>
<dbReference type="EMBL" id="CP011412">
    <property type="protein sequence ID" value="AKH20372.1"/>
    <property type="molecule type" value="Genomic_DNA"/>
</dbReference>
<dbReference type="PANTHER" id="PTHR43105">
    <property type="entry name" value="RESPIRATORY NITRATE REDUCTASE"/>
    <property type="match status" value="1"/>
</dbReference>
<dbReference type="GO" id="GO:0016491">
    <property type="term" value="F:oxidoreductase activity"/>
    <property type="evidence" value="ECO:0007669"/>
    <property type="project" value="UniProtKB-KW"/>
</dbReference>
<keyword evidence="8" id="KW-0732">Signal</keyword>
<evidence type="ECO:0000259" key="12">
    <source>
        <dbReference type="PROSITE" id="PS51669"/>
    </source>
</evidence>
<dbReference type="PANTHER" id="PTHR43105:SF2">
    <property type="entry name" value="RESPIRATORY NITRATE REDUCTASE 2 ALPHA CHAIN"/>
    <property type="match status" value="1"/>
</dbReference>
<comment type="cofactor">
    <cofactor evidence="1">
        <name>Mo-bis(molybdopterin guanine dinucleotide)</name>
        <dbReference type="ChEBI" id="CHEBI:60539"/>
    </cofactor>
</comment>
<keyword evidence="9" id="KW-0560">Oxidoreductase</keyword>
<sequence length="953" mass="107894">MRAGVSTTRTGKNVTLGELIMSKYGSTRRGFLKTMGHVSIGMLASGSVVMRTLAQTKDPMMQHEYSGWENYHREQWSWDKKTRGTHLLNCTGSCPHFVYTKNGVVMREEQSKDIPKLTGVPEYNPRGCNKGECAVDYQYGPHRIKYPLIRVGERGEGKWRRVSWDEALEYIANGIVDTIKEEASDCISVFTPVPAVAPVSFAAGHRFASLIGGHTHTFFDWYGDHPTGQTQVQGLQGDTCETADWFNGRTILMWGANSAQTRIPDAHFLQEAVLNGSKMYVISPDFNATATKADVFVGIKPGTDAALALGMVNVIVNENLHDIHNLKEQTDLPFLVRKDTKMYLRESDVVEGGSDAKFYTWDTKTKKPVLMKGSWGEEPEKKAKLQPGFMGRNTFTFPDGYLDLGDLDPALEGTYKVKLANGETVKVQPVFEVYKPKLKEYTPEKVSKITGVAPSVITQMARDFAKNKPSMIITGGGTNHWYWSDTVLRTFILLCAVTGNEGYNGTGVNHYVGQWKPTPLLGVVKLSFPYSPKKHRFCQTTLWTYYHGNVYDAMENEGIDTAKYLRESIESGQMPLYPQNGRDPKVFICYRGNWLNNAKGLDYVLRNLWPKMNLTVDMNFRMDSTALYSDVVLPSAHWYEKTDLSMTEEHSFIHMTEPAIKPMWESKPDWEIFALLAKKVGEVAKKKGFTRYFDEKFNIARDLTKLYDLQTDEGKLETDVQACQFILDNAPQTAGITLDMIRKEGPQRFKSNWTSPMKEGVPYVPLQNFIIKKKPWPTLTGREQFYIDHATFFEMGVELPVYKAPVDADQYPLRFNTPHSRYAIHSTWKDNILQLRLQRGGPMCEISPADAKARGIRDNDWVEVFNDHGRVIVRCKIRNGEQTGRVSMHHEPELYMDLIGDGSSQSPLPVRLNPTALVGNYAHLKFKPNYYGPGGVQRDARVEVRRYTGSVTV</sequence>
<accession>A0A0F7JXH0</accession>
<dbReference type="InterPro" id="IPR006657">
    <property type="entry name" value="MoPterin_dinucl-bd_dom"/>
</dbReference>
<dbReference type="Pfam" id="PF00384">
    <property type="entry name" value="Molybdopterin"/>
    <property type="match status" value="1"/>
</dbReference>